<gene>
    <name evidence="2" type="ORF">CD30_14630</name>
</gene>
<accession>A0A0A3J403</accession>
<dbReference type="PANTHER" id="PTHR36558">
    <property type="entry name" value="GLR1098 PROTEIN"/>
    <property type="match status" value="1"/>
</dbReference>
<organism evidence="2 3">
    <name type="scientific">Ureibacillus massiliensis 4400831 = CIP 108448 = CCUG 49529</name>
    <dbReference type="NCBI Taxonomy" id="1211035"/>
    <lineage>
        <taxon>Bacteria</taxon>
        <taxon>Bacillati</taxon>
        <taxon>Bacillota</taxon>
        <taxon>Bacilli</taxon>
        <taxon>Bacillales</taxon>
        <taxon>Caryophanaceae</taxon>
        <taxon>Ureibacillus</taxon>
    </lineage>
</organism>
<dbReference type="CDD" id="cd06260">
    <property type="entry name" value="DUF820-like"/>
    <property type="match status" value="1"/>
</dbReference>
<dbReference type="AlphaFoldDB" id="A0A0A3J403"/>
<evidence type="ECO:0000313" key="2">
    <source>
        <dbReference type="EMBL" id="KGR89898.1"/>
    </source>
</evidence>
<dbReference type="RefSeq" id="WP_036178127.1">
    <property type="nucleotide sequence ID" value="NZ_AVCZ01000031.1"/>
</dbReference>
<feature type="domain" description="Putative restriction endonuclease" evidence="1">
    <location>
        <begin position="14"/>
        <end position="176"/>
    </location>
</feature>
<protein>
    <recommendedName>
        <fullName evidence="1">Putative restriction endonuclease domain-containing protein</fullName>
    </recommendedName>
</protein>
<evidence type="ECO:0000259" key="1">
    <source>
        <dbReference type="Pfam" id="PF05685"/>
    </source>
</evidence>
<dbReference type="InterPro" id="IPR012296">
    <property type="entry name" value="Nuclease_put_TT1808"/>
</dbReference>
<sequence>MGLLFERYYTYAEFEAERKKTNKRLEYIDGVIYMSPSPNIKHQEISSFLHALIYNHLKDSKCKVFAAPTDVVFNNESNDEKKRVVPDLFVACNQDNFTENEYVGAPDFIIEILSPSNKSYDMVTKLNLYMNFDVKEYWIVDPMENHIMVYFKEPDLEIQFKLVTLGEMVVSNLFKNIKINTDELFNLEAGT</sequence>
<evidence type="ECO:0000313" key="3">
    <source>
        <dbReference type="Proteomes" id="UP000030595"/>
    </source>
</evidence>
<dbReference type="PANTHER" id="PTHR36558:SF1">
    <property type="entry name" value="RESTRICTION ENDONUCLEASE DOMAIN-CONTAINING PROTEIN-RELATED"/>
    <property type="match status" value="1"/>
</dbReference>
<dbReference type="Proteomes" id="UP000030595">
    <property type="component" value="Unassembled WGS sequence"/>
</dbReference>
<dbReference type="OrthoDB" id="9808428at2"/>
<keyword evidence="3" id="KW-1185">Reference proteome</keyword>
<dbReference type="Gene3D" id="3.90.1570.10">
    <property type="entry name" value="tt1808, chain A"/>
    <property type="match status" value="1"/>
</dbReference>
<dbReference type="EMBL" id="JPVQ01000031">
    <property type="protein sequence ID" value="KGR89898.1"/>
    <property type="molecule type" value="Genomic_DNA"/>
</dbReference>
<dbReference type="SUPFAM" id="SSF52980">
    <property type="entry name" value="Restriction endonuclease-like"/>
    <property type="match status" value="1"/>
</dbReference>
<dbReference type="eggNOG" id="COG4636">
    <property type="taxonomic scope" value="Bacteria"/>
</dbReference>
<proteinExistence type="predicted"/>
<dbReference type="Pfam" id="PF05685">
    <property type="entry name" value="Uma2"/>
    <property type="match status" value="1"/>
</dbReference>
<reference evidence="2 3" key="1">
    <citation type="submission" date="2014-02" db="EMBL/GenBank/DDBJ databases">
        <title>Draft genome sequence of Lysinibacillus massiliensis CCUG 49529.</title>
        <authorList>
            <person name="Zhang F."/>
            <person name="Wang G."/>
            <person name="Zhang L."/>
        </authorList>
    </citation>
    <scope>NUCLEOTIDE SEQUENCE [LARGE SCALE GENOMIC DNA]</scope>
    <source>
        <strain evidence="2 3">CCUG 49529</strain>
    </source>
</reference>
<name>A0A0A3J403_9BACL</name>
<dbReference type="InterPro" id="IPR008538">
    <property type="entry name" value="Uma2"/>
</dbReference>
<dbReference type="InterPro" id="IPR011335">
    <property type="entry name" value="Restrct_endonuc-II-like"/>
</dbReference>
<comment type="caution">
    <text evidence="2">The sequence shown here is derived from an EMBL/GenBank/DDBJ whole genome shotgun (WGS) entry which is preliminary data.</text>
</comment>